<dbReference type="EMBL" id="JBFPJR010000002">
    <property type="protein sequence ID" value="MEX0426307.1"/>
    <property type="molecule type" value="Genomic_DNA"/>
</dbReference>
<feature type="transmembrane region" description="Helical" evidence="1">
    <location>
        <begin position="68"/>
        <end position="85"/>
    </location>
</feature>
<gene>
    <name evidence="2" type="ORF">AB3X52_01655</name>
</gene>
<dbReference type="Proteomes" id="UP001556631">
    <property type="component" value="Unassembled WGS sequence"/>
</dbReference>
<feature type="transmembrane region" description="Helical" evidence="1">
    <location>
        <begin position="38"/>
        <end position="56"/>
    </location>
</feature>
<reference evidence="2 3" key="1">
    <citation type="submission" date="2024-07" db="EMBL/GenBank/DDBJ databases">
        <authorList>
            <person name="Lee S."/>
            <person name="Kang M."/>
        </authorList>
    </citation>
    <scope>NUCLEOTIDE SEQUENCE [LARGE SCALE GENOMIC DNA]</scope>
    <source>
        <strain evidence="2 3">DS6</strain>
    </source>
</reference>
<feature type="transmembrane region" description="Helical" evidence="1">
    <location>
        <begin position="196"/>
        <end position="216"/>
    </location>
</feature>
<keyword evidence="1" id="KW-0472">Membrane</keyword>
<evidence type="ECO:0000313" key="2">
    <source>
        <dbReference type="EMBL" id="MEX0426307.1"/>
    </source>
</evidence>
<name>A0ABV3STN7_9ACTN</name>
<keyword evidence="1" id="KW-1133">Transmembrane helix</keyword>
<dbReference type="InterPro" id="IPR011737">
    <property type="entry name" value="CHP02206_TP0381"/>
</dbReference>
<sequence length="240" mass="26847">MRPYSTAHLVPLAIFVVGLGVAIWLGRRHRAAPGPTRFSRGFAVLLTAVVVPFQIVDFVTRFDIDTTLPFHLCDLAWVATAVALWSQRPYWVGLTCYWGIVLNTQAIVTPSVEDFPQVRYFAYWAHHILTVWGAFYLAVGLGRVPRWRDYRTTIVTTVGWAVFAVCFNVAAGTNYGYLMRKPDTGSILRVLGPWPWYVAVEIVLVVVVWALLTVVLRRLAWLGQASPRPASGSTSTPVRS</sequence>
<protein>
    <submittedName>
        <fullName evidence="2">TIGR02206 family membrane protein</fullName>
    </submittedName>
</protein>
<proteinExistence type="predicted"/>
<feature type="transmembrane region" description="Helical" evidence="1">
    <location>
        <begin position="154"/>
        <end position="176"/>
    </location>
</feature>
<organism evidence="2 3">
    <name type="scientific">Nocardioides eburneus</name>
    <dbReference type="NCBI Taxonomy" id="3231482"/>
    <lineage>
        <taxon>Bacteria</taxon>
        <taxon>Bacillati</taxon>
        <taxon>Actinomycetota</taxon>
        <taxon>Actinomycetes</taxon>
        <taxon>Propionibacteriales</taxon>
        <taxon>Nocardioidaceae</taxon>
        <taxon>Nocardioides</taxon>
    </lineage>
</organism>
<keyword evidence="1" id="KW-0812">Transmembrane</keyword>
<evidence type="ECO:0000313" key="3">
    <source>
        <dbReference type="Proteomes" id="UP001556631"/>
    </source>
</evidence>
<keyword evidence="3" id="KW-1185">Reference proteome</keyword>
<dbReference type="NCBIfam" id="TIGR02206">
    <property type="entry name" value="intg_mem_TP0381"/>
    <property type="match status" value="1"/>
</dbReference>
<comment type="caution">
    <text evidence="2">The sequence shown here is derived from an EMBL/GenBank/DDBJ whole genome shotgun (WGS) entry which is preliminary data.</text>
</comment>
<dbReference type="Pfam" id="PF14808">
    <property type="entry name" value="TMEM164"/>
    <property type="match status" value="1"/>
</dbReference>
<feature type="transmembrane region" description="Helical" evidence="1">
    <location>
        <begin position="6"/>
        <end position="26"/>
    </location>
</feature>
<accession>A0ABV3STN7</accession>
<feature type="transmembrane region" description="Helical" evidence="1">
    <location>
        <begin position="120"/>
        <end position="142"/>
    </location>
</feature>
<dbReference type="RefSeq" id="WP_367990957.1">
    <property type="nucleotide sequence ID" value="NZ_JBFPJR010000002.1"/>
</dbReference>
<feature type="transmembrane region" description="Helical" evidence="1">
    <location>
        <begin position="90"/>
        <end position="108"/>
    </location>
</feature>
<evidence type="ECO:0000256" key="1">
    <source>
        <dbReference type="SAM" id="Phobius"/>
    </source>
</evidence>